<dbReference type="InterPro" id="IPR032675">
    <property type="entry name" value="LRR_dom_sf"/>
</dbReference>
<dbReference type="STRING" id="542762.A0A4S4EA95"/>
<evidence type="ECO:0000259" key="2">
    <source>
        <dbReference type="Pfam" id="PF23622"/>
    </source>
</evidence>
<dbReference type="Pfam" id="PF23622">
    <property type="entry name" value="LRR_At1g61320_AtMIF1"/>
    <property type="match status" value="1"/>
</dbReference>
<dbReference type="InterPro" id="IPR055357">
    <property type="entry name" value="LRR_At1g61320_AtMIF1"/>
</dbReference>
<dbReference type="InterPro" id="IPR036047">
    <property type="entry name" value="F-box-like_dom_sf"/>
</dbReference>
<sequence length="582" mass="68101">MEELVSKSIDEEIDNIDRWLSLPEDVIHGIMSFLPTKEIVRTCVLSHRWEWIQASYPNLDFNQTWFGEELIFGKFESDYLLQRYPDIEVKRDKFIKFVDDTLLRYHEQNFRIRKFKLYFTLVDSAMGSLVDRWIALVIKCRVEGLHIWIIPPRLCIIHFTPYHLFRKFNTGFGVAKRLRMHVDMQLVENIISSCPLIEEIELDQCLGLKKVQISGLHNLKIVRVVQGKDGIELVDIEAPSLYRLSYETFATKISPCKFNLIACRNLKQFTLLEVVIADQQFNDLITEFPLLERLVVFDCNLLERVKIQNQCLKDLRFIHCNKLEEIEIDAPNLHSFHYCGNLIPSIASKSASGQWKADFRLYQNNRLNSQWFHRIRDFLTRTKYFKALTLVFCCFEITFNKEEFSNILVPSIPVLEHVELCVVSSSLCYSALLDELLWSCRPKTLSIHFAELVSPNKFIKVLREKFAHKFDLNCCDLSSVRCWQHDLNDFECYDGDGRPLPWNAISDEWTNVEKSRKMRITFTWKKRGRIGGDLNGLNRCWPVGRPNDRSDVCPDNRVKDCLPRLSPLLTAAVSLFAGRPAR</sequence>
<dbReference type="AlphaFoldDB" id="A0A4S4EA95"/>
<proteinExistence type="predicted"/>
<organism evidence="3 4">
    <name type="scientific">Camellia sinensis var. sinensis</name>
    <name type="common">China tea</name>
    <dbReference type="NCBI Taxonomy" id="542762"/>
    <lineage>
        <taxon>Eukaryota</taxon>
        <taxon>Viridiplantae</taxon>
        <taxon>Streptophyta</taxon>
        <taxon>Embryophyta</taxon>
        <taxon>Tracheophyta</taxon>
        <taxon>Spermatophyta</taxon>
        <taxon>Magnoliopsida</taxon>
        <taxon>eudicotyledons</taxon>
        <taxon>Gunneridae</taxon>
        <taxon>Pentapetalae</taxon>
        <taxon>asterids</taxon>
        <taxon>Ericales</taxon>
        <taxon>Theaceae</taxon>
        <taxon>Camellia</taxon>
    </lineage>
</organism>
<dbReference type="Proteomes" id="UP000306102">
    <property type="component" value="Unassembled WGS sequence"/>
</dbReference>
<name>A0A4S4EA95_CAMSN</name>
<dbReference type="InterPro" id="IPR001810">
    <property type="entry name" value="F-box_dom"/>
</dbReference>
<accession>A0A4S4EA95</accession>
<dbReference type="SUPFAM" id="SSF81383">
    <property type="entry name" value="F-box domain"/>
    <property type="match status" value="1"/>
</dbReference>
<protein>
    <submittedName>
        <fullName evidence="3">Uncharacterized protein</fullName>
    </submittedName>
</protein>
<comment type="caution">
    <text evidence="3">The sequence shown here is derived from an EMBL/GenBank/DDBJ whole genome shotgun (WGS) entry which is preliminary data.</text>
</comment>
<keyword evidence="4" id="KW-1185">Reference proteome</keyword>
<reference evidence="3 4" key="1">
    <citation type="journal article" date="2018" name="Proc. Natl. Acad. Sci. U.S.A.">
        <title>Draft genome sequence of Camellia sinensis var. sinensis provides insights into the evolution of the tea genome and tea quality.</title>
        <authorList>
            <person name="Wei C."/>
            <person name="Yang H."/>
            <person name="Wang S."/>
            <person name="Zhao J."/>
            <person name="Liu C."/>
            <person name="Gao L."/>
            <person name="Xia E."/>
            <person name="Lu Y."/>
            <person name="Tai Y."/>
            <person name="She G."/>
            <person name="Sun J."/>
            <person name="Cao H."/>
            <person name="Tong W."/>
            <person name="Gao Q."/>
            <person name="Li Y."/>
            <person name="Deng W."/>
            <person name="Jiang X."/>
            <person name="Wang W."/>
            <person name="Chen Q."/>
            <person name="Zhang S."/>
            <person name="Li H."/>
            <person name="Wu J."/>
            <person name="Wang P."/>
            <person name="Li P."/>
            <person name="Shi C."/>
            <person name="Zheng F."/>
            <person name="Jian J."/>
            <person name="Huang B."/>
            <person name="Shan D."/>
            <person name="Shi M."/>
            <person name="Fang C."/>
            <person name="Yue Y."/>
            <person name="Li F."/>
            <person name="Li D."/>
            <person name="Wei S."/>
            <person name="Han B."/>
            <person name="Jiang C."/>
            <person name="Yin Y."/>
            <person name="Xia T."/>
            <person name="Zhang Z."/>
            <person name="Bennetzen J.L."/>
            <person name="Zhao S."/>
            <person name="Wan X."/>
        </authorList>
    </citation>
    <scope>NUCLEOTIDE SEQUENCE [LARGE SCALE GENOMIC DNA]</scope>
    <source>
        <strain evidence="4">cv. Shuchazao</strain>
        <tissue evidence="3">Leaf</tissue>
    </source>
</reference>
<dbReference type="EMBL" id="SDRB02006112">
    <property type="protein sequence ID" value="THG13078.1"/>
    <property type="molecule type" value="Genomic_DNA"/>
</dbReference>
<dbReference type="PANTHER" id="PTHR34145">
    <property type="entry name" value="OS02G0105600 PROTEIN"/>
    <property type="match status" value="1"/>
</dbReference>
<dbReference type="InterPro" id="IPR053772">
    <property type="entry name" value="At1g61320/At1g61330-like"/>
</dbReference>
<feature type="domain" description="At1g61320/AtMIF1 LRR" evidence="2">
    <location>
        <begin position="258"/>
        <end position="348"/>
    </location>
</feature>
<dbReference type="Gene3D" id="3.80.10.10">
    <property type="entry name" value="Ribonuclease Inhibitor"/>
    <property type="match status" value="1"/>
</dbReference>
<feature type="domain" description="F-box" evidence="1">
    <location>
        <begin position="19"/>
        <end position="49"/>
    </location>
</feature>
<dbReference type="PANTHER" id="PTHR34145:SF28">
    <property type="entry name" value="F-BOX DOMAIN-CONTAINING PROTEIN"/>
    <property type="match status" value="1"/>
</dbReference>
<evidence type="ECO:0000259" key="1">
    <source>
        <dbReference type="Pfam" id="PF00646"/>
    </source>
</evidence>
<evidence type="ECO:0000313" key="3">
    <source>
        <dbReference type="EMBL" id="THG13078.1"/>
    </source>
</evidence>
<dbReference type="Pfam" id="PF00646">
    <property type="entry name" value="F-box"/>
    <property type="match status" value="1"/>
</dbReference>
<evidence type="ECO:0000313" key="4">
    <source>
        <dbReference type="Proteomes" id="UP000306102"/>
    </source>
</evidence>
<gene>
    <name evidence="3" type="ORF">TEA_029724</name>
</gene>